<reference evidence="2" key="1">
    <citation type="submission" date="2013-10" db="EMBL/GenBank/DDBJ databases">
        <title>Antibiotic resistance diversity of beta-lactamase producers in the General Hospital Vienna.</title>
        <authorList>
            <person name="Barisic I."/>
            <person name="Mitteregger D."/>
            <person name="Hirschl A.M."/>
            <person name="Noehammer C."/>
            <person name="Wiesinger-Mayr H."/>
        </authorList>
    </citation>
    <scope>NUCLEOTIDE SEQUENCE [LARGE SCALE GENOMIC DNA]</scope>
    <source>
        <strain evidence="2">IS43</strain>
    </source>
</reference>
<evidence type="ECO:0000313" key="3">
    <source>
        <dbReference type="Proteomes" id="UP000019183"/>
    </source>
</evidence>
<name>W1DX96_KLEPN</name>
<accession>W1DX96</accession>
<evidence type="ECO:0000259" key="1">
    <source>
        <dbReference type="Pfam" id="PF15976"/>
    </source>
</evidence>
<sequence length="172" mass="19204">MVNTNFSGKGRMMAQINGQNYPLTGKSNFISLPPYAEYKVELMNDKNSEDSVDIVNGRRNKVVLYPGNVSVINPEIKQLVTVFGRVKDRRGGYYANADIHNHIGKTRTDELGEFAMDVDKRYPVITLVDKFGGICEVDLDLREAKGAVWVGEIPCEIQQQTASVTGDIKNVY</sequence>
<protein>
    <submittedName>
        <fullName evidence="2">CFA/I fimbrial subunit C usher protein</fullName>
    </submittedName>
</protein>
<dbReference type="AlphaFoldDB" id="W1DX96"/>
<dbReference type="InterPro" id="IPR031917">
    <property type="entry name" value="Pilus_assem_C"/>
</dbReference>
<feature type="domain" description="Pilus assembly protein C-terminal" evidence="1">
    <location>
        <begin position="64"/>
        <end position="155"/>
    </location>
</feature>
<proteinExistence type="predicted"/>
<comment type="caution">
    <text evidence="2">The sequence shown here is derived from an EMBL/GenBank/DDBJ whole genome shotgun (WGS) entry which is preliminary data.</text>
</comment>
<dbReference type="Proteomes" id="UP000019183">
    <property type="component" value="Unassembled WGS sequence"/>
</dbReference>
<organism evidence="2 3">
    <name type="scientific">Klebsiella pneumoniae IS43</name>
    <dbReference type="NCBI Taxonomy" id="1432552"/>
    <lineage>
        <taxon>Bacteria</taxon>
        <taxon>Pseudomonadati</taxon>
        <taxon>Pseudomonadota</taxon>
        <taxon>Gammaproteobacteria</taxon>
        <taxon>Enterobacterales</taxon>
        <taxon>Enterobacteriaceae</taxon>
        <taxon>Klebsiella/Raoultella group</taxon>
        <taxon>Klebsiella</taxon>
        <taxon>Klebsiella pneumoniae complex</taxon>
    </lineage>
</organism>
<dbReference type="Pfam" id="PF15976">
    <property type="entry name" value="CooC_C"/>
    <property type="match status" value="1"/>
</dbReference>
<evidence type="ECO:0000313" key="2">
    <source>
        <dbReference type="EMBL" id="CDL12709.1"/>
    </source>
</evidence>
<keyword evidence="3" id="KW-1185">Reference proteome</keyword>
<dbReference type="EMBL" id="CBWK010000825">
    <property type="protein sequence ID" value="CDL12709.1"/>
    <property type="molecule type" value="Genomic_DNA"/>
</dbReference>